<dbReference type="SUPFAM" id="SSF56672">
    <property type="entry name" value="DNA/RNA polymerases"/>
    <property type="match status" value="1"/>
</dbReference>
<sequence length="116" mass="13245">MIVIEEPGKSLLVCIDPHDRNKAIKRPPHLIPTFDEVILTLAEAEFFKKVDACHGYWSLVLDKESSQLAAFNTPYGRYKFTRMCLKASKASLLLLKTLSSQENPLRNMMRMFSVLS</sequence>
<gene>
    <name evidence="1" type="ORF">QYM36_008822</name>
</gene>
<dbReference type="PANTHER" id="PTHR37984">
    <property type="entry name" value="PROTEIN CBG26694"/>
    <property type="match status" value="1"/>
</dbReference>
<dbReference type="Gene3D" id="3.30.70.270">
    <property type="match status" value="1"/>
</dbReference>
<evidence type="ECO:0000313" key="2">
    <source>
        <dbReference type="Proteomes" id="UP001187531"/>
    </source>
</evidence>
<keyword evidence="2" id="KW-1185">Reference proteome</keyword>
<dbReference type="AlphaFoldDB" id="A0AA88HUY6"/>
<proteinExistence type="predicted"/>
<evidence type="ECO:0000313" key="1">
    <source>
        <dbReference type="EMBL" id="KAK2714384.1"/>
    </source>
</evidence>
<dbReference type="InterPro" id="IPR043502">
    <property type="entry name" value="DNA/RNA_pol_sf"/>
</dbReference>
<dbReference type="EMBL" id="JAVRJZ010000013">
    <property type="protein sequence ID" value="KAK2714384.1"/>
    <property type="molecule type" value="Genomic_DNA"/>
</dbReference>
<dbReference type="GO" id="GO:0071897">
    <property type="term" value="P:DNA biosynthetic process"/>
    <property type="evidence" value="ECO:0007669"/>
    <property type="project" value="UniProtKB-ARBA"/>
</dbReference>
<dbReference type="InterPro" id="IPR050951">
    <property type="entry name" value="Retrovirus_Pol_polyprotein"/>
</dbReference>
<dbReference type="Gene3D" id="3.10.10.10">
    <property type="entry name" value="HIV Type 1 Reverse Transcriptase, subunit A, domain 1"/>
    <property type="match status" value="1"/>
</dbReference>
<protein>
    <submittedName>
        <fullName evidence="1">Uncharacterized protein</fullName>
    </submittedName>
</protein>
<accession>A0AA88HUY6</accession>
<comment type="caution">
    <text evidence="1">The sequence shown here is derived from an EMBL/GenBank/DDBJ whole genome shotgun (WGS) entry which is preliminary data.</text>
</comment>
<reference evidence="1" key="1">
    <citation type="submission" date="2023-07" db="EMBL/GenBank/DDBJ databases">
        <title>Chromosome-level genome assembly of Artemia franciscana.</title>
        <authorList>
            <person name="Jo E."/>
        </authorList>
    </citation>
    <scope>NUCLEOTIDE SEQUENCE</scope>
    <source>
        <tissue evidence="1">Whole body</tissue>
    </source>
</reference>
<name>A0AA88HUY6_ARTSF</name>
<dbReference type="PANTHER" id="PTHR37984:SF7">
    <property type="entry name" value="INTEGRASE CATALYTIC DOMAIN-CONTAINING PROTEIN"/>
    <property type="match status" value="1"/>
</dbReference>
<dbReference type="InterPro" id="IPR043128">
    <property type="entry name" value="Rev_trsase/Diguanyl_cyclase"/>
</dbReference>
<organism evidence="1 2">
    <name type="scientific">Artemia franciscana</name>
    <name type="common">Brine shrimp</name>
    <name type="synonym">Artemia sanfranciscana</name>
    <dbReference type="NCBI Taxonomy" id="6661"/>
    <lineage>
        <taxon>Eukaryota</taxon>
        <taxon>Metazoa</taxon>
        <taxon>Ecdysozoa</taxon>
        <taxon>Arthropoda</taxon>
        <taxon>Crustacea</taxon>
        <taxon>Branchiopoda</taxon>
        <taxon>Anostraca</taxon>
        <taxon>Artemiidae</taxon>
        <taxon>Artemia</taxon>
    </lineage>
</organism>
<dbReference type="Proteomes" id="UP001187531">
    <property type="component" value="Unassembled WGS sequence"/>
</dbReference>